<evidence type="ECO:0000259" key="2">
    <source>
        <dbReference type="Pfam" id="PF02371"/>
    </source>
</evidence>
<dbReference type="Pfam" id="PF02371">
    <property type="entry name" value="Transposase_20"/>
    <property type="match status" value="1"/>
</dbReference>
<dbReference type="eggNOG" id="COG3547">
    <property type="taxonomic scope" value="Bacteria"/>
</dbReference>
<dbReference type="GO" id="GO:0003677">
    <property type="term" value="F:DNA binding"/>
    <property type="evidence" value="ECO:0007669"/>
    <property type="project" value="InterPro"/>
</dbReference>
<gene>
    <name evidence="3" type="ORF">CSUNSWCD_2330</name>
</gene>
<evidence type="ECO:0000313" key="4">
    <source>
        <dbReference type="Proteomes" id="UP000011939"/>
    </source>
</evidence>
<name>M5IPB2_9BACT</name>
<dbReference type="STRING" id="1244083.CSUNSWCD_2330"/>
<feature type="domain" description="Transposase IS116/IS110/IS902 C-terminal" evidence="2">
    <location>
        <begin position="196"/>
        <end position="281"/>
    </location>
</feature>
<dbReference type="GO" id="GO:0004803">
    <property type="term" value="F:transposase activity"/>
    <property type="evidence" value="ECO:0007669"/>
    <property type="project" value="InterPro"/>
</dbReference>
<proteinExistence type="predicted"/>
<dbReference type="GO" id="GO:0006313">
    <property type="term" value="P:DNA transposition"/>
    <property type="evidence" value="ECO:0007669"/>
    <property type="project" value="InterPro"/>
</dbReference>
<dbReference type="InterPro" id="IPR047650">
    <property type="entry name" value="Transpos_IS110"/>
</dbReference>
<dbReference type="OrthoDB" id="9795150at2"/>
<sequence length="326" mass="37556">MKKVFFVGADVSRDKIDFCFLTPVENTRPKFVSLPNDTDTIKAYFQSFIKDDIFIVFEHTNNYHVPLQSALTDLNIKHSALNPAKISHFLKHLTYQKSDVTDAYGLALYCRIFKSDLNPSTYNHEYNLIKSYNSTILLLSKIQTQLKNFKKSQDFVADTELSEIIKSLTFHVQKTQEKIKLLAFEILKSFVPNCEQIIKDNKGFGIDLALNLFPQLHFNRAKSEKQFISFLGLSPRIYESGSSVHKSPKINKRGSPAIRRILFLNAISCARFNDKFKQRYENLVSKGKKKKVALVAVMCAIVRYLKSLFPLNESYINENLYHARTS</sequence>
<comment type="caution">
    <text evidence="3">The sequence shown here is derived from an EMBL/GenBank/DDBJ whole genome shotgun (WGS) entry which is preliminary data.</text>
</comment>
<dbReference type="PANTHER" id="PTHR33055">
    <property type="entry name" value="TRANSPOSASE FOR INSERTION SEQUENCE ELEMENT IS1111A"/>
    <property type="match status" value="1"/>
</dbReference>
<dbReference type="InterPro" id="IPR003346">
    <property type="entry name" value="Transposase_20"/>
</dbReference>
<organism evidence="3 4">
    <name type="scientific">Campylobacter showae CSUNSWCD</name>
    <dbReference type="NCBI Taxonomy" id="1244083"/>
    <lineage>
        <taxon>Bacteria</taxon>
        <taxon>Pseudomonadati</taxon>
        <taxon>Campylobacterota</taxon>
        <taxon>Epsilonproteobacteria</taxon>
        <taxon>Campylobacterales</taxon>
        <taxon>Campylobacteraceae</taxon>
        <taxon>Campylobacter</taxon>
    </lineage>
</organism>
<dbReference type="Proteomes" id="UP000011939">
    <property type="component" value="Unassembled WGS sequence"/>
</dbReference>
<dbReference type="PATRIC" id="fig|1244083.3.peg.1576"/>
<protein>
    <submittedName>
        <fullName evidence="3">Mobile element protein</fullName>
    </submittedName>
</protein>
<feature type="domain" description="Transposase IS110-like N-terminal" evidence="1">
    <location>
        <begin position="7"/>
        <end position="123"/>
    </location>
</feature>
<dbReference type="InterPro" id="IPR002525">
    <property type="entry name" value="Transp_IS110-like_N"/>
</dbReference>
<dbReference type="AlphaFoldDB" id="M5IPB2"/>
<evidence type="ECO:0000259" key="1">
    <source>
        <dbReference type="Pfam" id="PF01548"/>
    </source>
</evidence>
<reference evidence="3 4" key="1">
    <citation type="journal article" date="2013" name="Genome Announc.">
        <title>Genome Sequence of Campylobacter showae UNSWCD, Isolated from a Patient with Crohn's Disease.</title>
        <authorList>
            <person name="Tay A.P."/>
            <person name="Kaakoush N.O."/>
            <person name="Deshpande N.P."/>
            <person name="Chen Z."/>
            <person name="Mitchell H."/>
            <person name="Wilkins M.R."/>
        </authorList>
    </citation>
    <scope>NUCLEOTIDE SEQUENCE [LARGE SCALE GENOMIC DNA]</scope>
    <source>
        <strain evidence="3 4">CSUNSWCD</strain>
    </source>
</reference>
<dbReference type="EMBL" id="AMZQ01000009">
    <property type="protein sequence ID" value="EKU10834.1"/>
    <property type="molecule type" value="Genomic_DNA"/>
</dbReference>
<dbReference type="RefSeq" id="WP_009495143.1">
    <property type="nucleotide sequence ID" value="NZ_AMZQ01000009.1"/>
</dbReference>
<dbReference type="PANTHER" id="PTHR33055:SF3">
    <property type="entry name" value="PUTATIVE TRANSPOSASE FOR IS117-RELATED"/>
    <property type="match status" value="1"/>
</dbReference>
<evidence type="ECO:0000313" key="3">
    <source>
        <dbReference type="EMBL" id="EKU10834.1"/>
    </source>
</evidence>
<dbReference type="Pfam" id="PF01548">
    <property type="entry name" value="DEDD_Tnp_IS110"/>
    <property type="match status" value="1"/>
</dbReference>
<accession>M5IPB2</accession>